<keyword evidence="2" id="KW-0678">Repressor</keyword>
<dbReference type="GO" id="GO:0045892">
    <property type="term" value="P:negative regulation of DNA-templated transcription"/>
    <property type="evidence" value="ECO:0007669"/>
    <property type="project" value="InterPro"/>
</dbReference>
<evidence type="ECO:0000256" key="6">
    <source>
        <dbReference type="ARBA" id="ARBA00022813"/>
    </source>
</evidence>
<dbReference type="GO" id="GO:0003677">
    <property type="term" value="F:DNA binding"/>
    <property type="evidence" value="ECO:0007669"/>
    <property type="project" value="UniProtKB-KW"/>
</dbReference>
<dbReference type="InterPro" id="IPR006200">
    <property type="entry name" value="LexA"/>
</dbReference>
<keyword evidence="7" id="KW-0805">Transcription regulation</keyword>
<dbReference type="Gene3D" id="1.10.10.10">
    <property type="entry name" value="Winged helix-like DNA-binding domain superfamily/Winged helix DNA-binding domain"/>
    <property type="match status" value="1"/>
</dbReference>
<feature type="domain" description="LexA repressor DNA-binding" evidence="14">
    <location>
        <begin position="37"/>
        <end position="100"/>
    </location>
</feature>
<keyword evidence="8" id="KW-0238">DNA-binding</keyword>
<comment type="similarity">
    <text evidence="1 12">Belongs to the peptidase S24 family.</text>
</comment>
<evidence type="ECO:0000256" key="11">
    <source>
        <dbReference type="ARBA" id="ARBA00023236"/>
    </source>
</evidence>
<evidence type="ECO:0000256" key="7">
    <source>
        <dbReference type="ARBA" id="ARBA00023015"/>
    </source>
</evidence>
<dbReference type="PANTHER" id="PTHR33516">
    <property type="entry name" value="LEXA REPRESSOR"/>
    <property type="match status" value="1"/>
</dbReference>
<dbReference type="InterPro" id="IPR015927">
    <property type="entry name" value="Peptidase_S24_S26A/B/C"/>
</dbReference>
<dbReference type="GO" id="GO:0006281">
    <property type="term" value="P:DNA repair"/>
    <property type="evidence" value="ECO:0007669"/>
    <property type="project" value="UniProtKB-KW"/>
</dbReference>
<dbReference type="PRINTS" id="PR00726">
    <property type="entry name" value="LEXASERPTASE"/>
</dbReference>
<name>A0A1G2HPN1_9BACT</name>
<evidence type="ECO:0000256" key="4">
    <source>
        <dbReference type="ARBA" id="ARBA00022763"/>
    </source>
</evidence>
<dbReference type="PANTHER" id="PTHR33516:SF2">
    <property type="entry name" value="LEXA REPRESSOR-RELATED"/>
    <property type="match status" value="1"/>
</dbReference>
<reference evidence="15 16" key="1">
    <citation type="journal article" date="2016" name="Nat. Commun.">
        <title>Thousands of microbial genomes shed light on interconnected biogeochemical processes in an aquifer system.</title>
        <authorList>
            <person name="Anantharaman K."/>
            <person name="Brown C.T."/>
            <person name="Hug L.A."/>
            <person name="Sharon I."/>
            <person name="Castelle C.J."/>
            <person name="Probst A.J."/>
            <person name="Thomas B.C."/>
            <person name="Singh A."/>
            <person name="Wilkins M.J."/>
            <person name="Karaoz U."/>
            <person name="Brodie E.L."/>
            <person name="Williams K.H."/>
            <person name="Hubbard S.S."/>
            <person name="Banfield J.F."/>
        </authorList>
    </citation>
    <scope>NUCLEOTIDE SEQUENCE [LARGE SCALE GENOMIC DNA]</scope>
</reference>
<dbReference type="Pfam" id="PF01726">
    <property type="entry name" value="LexA_DNA_bind"/>
    <property type="match status" value="1"/>
</dbReference>
<dbReference type="GO" id="GO:0004252">
    <property type="term" value="F:serine-type endopeptidase activity"/>
    <property type="evidence" value="ECO:0007669"/>
    <property type="project" value="InterPro"/>
</dbReference>
<evidence type="ECO:0000256" key="2">
    <source>
        <dbReference type="ARBA" id="ARBA00022491"/>
    </source>
</evidence>
<evidence type="ECO:0000256" key="3">
    <source>
        <dbReference type="ARBA" id="ARBA00022705"/>
    </source>
</evidence>
<evidence type="ECO:0000259" key="14">
    <source>
        <dbReference type="Pfam" id="PF01726"/>
    </source>
</evidence>
<dbReference type="AlphaFoldDB" id="A0A1G2HPN1"/>
<comment type="caution">
    <text evidence="15">The sequence shown here is derived from an EMBL/GenBank/DDBJ whole genome shotgun (WGS) entry which is preliminary data.</text>
</comment>
<gene>
    <name evidence="15" type="ORF">A2812_02965</name>
</gene>
<evidence type="ECO:0000256" key="1">
    <source>
        <dbReference type="ARBA" id="ARBA00007484"/>
    </source>
</evidence>
<evidence type="ECO:0000313" key="15">
    <source>
        <dbReference type="EMBL" id="OGZ64437.1"/>
    </source>
</evidence>
<evidence type="ECO:0000313" key="16">
    <source>
        <dbReference type="Proteomes" id="UP000177190"/>
    </source>
</evidence>
<dbReference type="NCBIfam" id="TIGR00498">
    <property type="entry name" value="lexA"/>
    <property type="match status" value="1"/>
</dbReference>
<dbReference type="InterPro" id="IPR006197">
    <property type="entry name" value="Peptidase_S24_LexA"/>
</dbReference>
<keyword evidence="9" id="KW-0804">Transcription</keyword>
<keyword evidence="10" id="KW-0234">DNA repair</keyword>
<dbReference type="SUPFAM" id="SSF46785">
    <property type="entry name" value="Winged helix' DNA-binding domain"/>
    <property type="match status" value="1"/>
</dbReference>
<evidence type="ECO:0000256" key="9">
    <source>
        <dbReference type="ARBA" id="ARBA00023163"/>
    </source>
</evidence>
<dbReference type="InterPro" id="IPR036390">
    <property type="entry name" value="WH_DNA-bd_sf"/>
</dbReference>
<evidence type="ECO:0000256" key="5">
    <source>
        <dbReference type="ARBA" id="ARBA00022801"/>
    </source>
</evidence>
<proteinExistence type="inferred from homology"/>
<keyword evidence="4" id="KW-0227">DNA damage</keyword>
<dbReference type="SUPFAM" id="SSF51306">
    <property type="entry name" value="LexA/Signal peptidase"/>
    <property type="match status" value="1"/>
</dbReference>
<feature type="domain" description="Peptidase S24/S26A/S26B/S26C" evidence="13">
    <location>
        <begin position="119"/>
        <end position="235"/>
    </location>
</feature>
<dbReference type="GO" id="GO:0006508">
    <property type="term" value="P:proteolysis"/>
    <property type="evidence" value="ECO:0007669"/>
    <property type="project" value="InterPro"/>
</dbReference>
<dbReference type="InterPro" id="IPR039418">
    <property type="entry name" value="LexA-like"/>
</dbReference>
<dbReference type="InterPro" id="IPR050077">
    <property type="entry name" value="LexA_repressor"/>
</dbReference>
<dbReference type="InterPro" id="IPR036388">
    <property type="entry name" value="WH-like_DNA-bd_sf"/>
</dbReference>
<dbReference type="STRING" id="1802200.A2812_02965"/>
<dbReference type="InterPro" id="IPR006199">
    <property type="entry name" value="LexA_DNA-bd_dom"/>
</dbReference>
<dbReference type="Pfam" id="PF00717">
    <property type="entry name" value="Peptidase_S24"/>
    <property type="match status" value="1"/>
</dbReference>
<evidence type="ECO:0000259" key="13">
    <source>
        <dbReference type="Pfam" id="PF00717"/>
    </source>
</evidence>
<protein>
    <submittedName>
        <fullName evidence="15">Repressor LexA</fullName>
    </submittedName>
</protein>
<organism evidence="15 16">
    <name type="scientific">Candidatus Staskawiczbacteria bacterium RIFCSPHIGHO2_01_FULL_36_16</name>
    <dbReference type="NCBI Taxonomy" id="1802200"/>
    <lineage>
        <taxon>Bacteria</taxon>
        <taxon>Candidatus Staskawicziibacteriota</taxon>
    </lineage>
</organism>
<keyword evidence="11" id="KW-0742">SOS response</keyword>
<dbReference type="CDD" id="cd06529">
    <property type="entry name" value="S24_LexA-like"/>
    <property type="match status" value="1"/>
</dbReference>
<accession>A0A1G2HPN1</accession>
<keyword evidence="5 12" id="KW-0378">Hydrolase</keyword>
<dbReference type="GO" id="GO:0009432">
    <property type="term" value="P:SOS response"/>
    <property type="evidence" value="ECO:0007669"/>
    <property type="project" value="UniProtKB-KW"/>
</dbReference>
<dbReference type="InterPro" id="IPR036286">
    <property type="entry name" value="LexA/Signal_pep-like_sf"/>
</dbReference>
<dbReference type="GO" id="GO:0006260">
    <property type="term" value="P:DNA replication"/>
    <property type="evidence" value="ECO:0007669"/>
    <property type="project" value="UniProtKB-KW"/>
</dbReference>
<evidence type="ECO:0000256" key="12">
    <source>
        <dbReference type="RuleBase" id="RU003991"/>
    </source>
</evidence>
<evidence type="ECO:0000256" key="8">
    <source>
        <dbReference type="ARBA" id="ARBA00023125"/>
    </source>
</evidence>
<sequence>MSYLFEAGQAVEFYLQKELYTVRYLTPDLLVSYNNAMEKITKRQKQLLEIIYNYIKDTGYPPTFEEMRESLDVVSNQSIIDLLTKLENQKLLKRNEASARSLTILPLGNKILERPPLIPFLGSTVAGSPMETMEIAGEWKQISPEIKELKNNVFILKVYGDSMINAGIENEDVVLVKEQKEFISGDIVLAQTEDGSTIKRFVSEDKPPYIYLKPENSKYKNIIFTDGMELKGKVISILKNGYWGPVK</sequence>
<dbReference type="EMBL" id="MHOM01000023">
    <property type="protein sequence ID" value="OGZ64437.1"/>
    <property type="molecule type" value="Genomic_DNA"/>
</dbReference>
<dbReference type="Proteomes" id="UP000177190">
    <property type="component" value="Unassembled WGS sequence"/>
</dbReference>
<evidence type="ECO:0000256" key="10">
    <source>
        <dbReference type="ARBA" id="ARBA00023204"/>
    </source>
</evidence>
<keyword evidence="3" id="KW-0235">DNA replication</keyword>
<dbReference type="Gene3D" id="2.10.109.10">
    <property type="entry name" value="Umud Fragment, subunit A"/>
    <property type="match status" value="1"/>
</dbReference>
<keyword evidence="6 12" id="KW-0068">Autocatalytic cleavage</keyword>